<accession>A0AAP0RZ60</accession>
<name>A0AAP0RZ60_LIQFO</name>
<sequence>MFHNSMAPISFSPSSASSSNDHDRIDIESIRVLVILINKHILELLANPITRNSVRLRCTSKLKIQKQEFFEFSEHSVISNLYWGIESIEFAVQVKASEEKTSRLKNCERMLQVPALLDEDGVTAGIPNSFLVCCSYFYLSVVRKLQRDELQVALHFLQALLVSPRLVWTEFAPELCESLFASCSVSAGHEGGRRRSLESVSRVDFGEDEIGVMTKIARRYKDRLMYYQVMLYGETPQWDCKCRDIRLPDDDLRYFKYRKSSSTESSNSVEQGNSLRTYNKFEKVHPMDPLGHITDEMTDKAKAFRDISEFQDYGKASKNLDQVCNGKIKIISNMKCIQDVLKESQSDTPISVDSYSDFSAEEDDLEANADDAENSITFTRINADDPQAEICDQFGPQSLRQKASCSVSNSESTTVSVLCAPGHPMFDEANEVNSTNFFSGSFHSSISDSNLSILELGDNKSHAFWNCHIEDTITQRRLEPYDFQLFNHIPSSSLQNYRFTRADHQGSAAREQQDSRSRKILDEVHPEKDSCSEVVGILEKAISRLCFSESLGKHEDYPVEVTAIYEVLKNKIGVKYNILKDVILDQLLTAISTSKEEGIIRASVSILTTIVSGNKSAIEDIKKKGLRLCDLANALKRNVHEAAILIYLINPSPTEIKTLELLPTLVEVLCTSNNYKGSPASLVPTPPAASLMIIEVLVTAFDSATNNKHLAEINSPQVLSGLLDVARDNNPEEFIALATILVKCMRFDGQCRKHVAQLTPVAPFICLLRSNKARAKCIALEFFHEILRMPRSSAISVLQQVQREGSLNIMHILMPCLQQFQPEYTLLAANLLLQLDMLEDSSTKSIYREEALKVLLESVASEECSATQLLSAFILSNLGGTYAWTGESYTVAWLVKKAGLTSLYHRNVIRNFDWLDQSLQDAGIDTWCSKIARSIIKIGNPVFYALEKGLKSNIKKVSRDCLTAVAWLGYEIAKSPSELRYSACEILLSGIEQFLHPGFELEERLLACLCIYNYASGKGMQKLMHFSEGVRESLRRLSNITWMAEELLKVADYFLPNKARISCVHTQILEAGQNCSGAVSALIYYKGQLYSGYSDGSIKVSHTIVCFVLKVHYNERC</sequence>
<dbReference type="Pfam" id="PF23654">
    <property type="entry name" value="ARM_LIN_2nd"/>
    <property type="match status" value="1"/>
</dbReference>
<dbReference type="InterPro" id="IPR016024">
    <property type="entry name" value="ARM-type_fold"/>
</dbReference>
<dbReference type="Pfam" id="PF23628">
    <property type="entry name" value="ARM_LIN_C"/>
    <property type="match status" value="1"/>
</dbReference>
<evidence type="ECO:0000313" key="6">
    <source>
        <dbReference type="Proteomes" id="UP001415857"/>
    </source>
</evidence>
<evidence type="ECO:0000256" key="1">
    <source>
        <dbReference type="SAM" id="MobiDB-lite"/>
    </source>
</evidence>
<feature type="region of interest" description="Disordered" evidence="1">
    <location>
        <begin position="1"/>
        <end position="21"/>
    </location>
</feature>
<feature type="compositionally biased region" description="Low complexity" evidence="1">
    <location>
        <begin position="1"/>
        <end position="19"/>
    </location>
</feature>
<feature type="domain" description="Putative E3 ubiquitin-protein ligase LIN ARM repeats" evidence="4">
    <location>
        <begin position="533"/>
        <end position="695"/>
    </location>
</feature>
<feature type="domain" description="Putative E3 ubiquitin-protein ligase LIN ARM-like" evidence="3">
    <location>
        <begin position="697"/>
        <end position="1050"/>
    </location>
</feature>
<dbReference type="InterPro" id="IPR055566">
    <property type="entry name" value="ARM_LIN"/>
</dbReference>
<evidence type="ECO:0000259" key="2">
    <source>
        <dbReference type="Pfam" id="PF23568"/>
    </source>
</evidence>
<reference evidence="5 6" key="1">
    <citation type="journal article" date="2024" name="Plant J.">
        <title>Genome sequences and population genomics reveal climatic adaptation and genomic divergence between two closely related sweetgum species.</title>
        <authorList>
            <person name="Xu W.Q."/>
            <person name="Ren C.Q."/>
            <person name="Zhang X.Y."/>
            <person name="Comes H.P."/>
            <person name="Liu X.H."/>
            <person name="Li Y.G."/>
            <person name="Kettle C.J."/>
            <person name="Jalonen R."/>
            <person name="Gaisberger H."/>
            <person name="Ma Y.Z."/>
            <person name="Qiu Y.X."/>
        </authorList>
    </citation>
    <scope>NUCLEOTIDE SEQUENCE [LARGE SCALE GENOMIC DNA]</scope>
    <source>
        <strain evidence="5">Hangzhou</strain>
    </source>
</reference>
<organism evidence="5 6">
    <name type="scientific">Liquidambar formosana</name>
    <name type="common">Formosan gum</name>
    <dbReference type="NCBI Taxonomy" id="63359"/>
    <lineage>
        <taxon>Eukaryota</taxon>
        <taxon>Viridiplantae</taxon>
        <taxon>Streptophyta</taxon>
        <taxon>Embryophyta</taxon>
        <taxon>Tracheophyta</taxon>
        <taxon>Spermatophyta</taxon>
        <taxon>Magnoliopsida</taxon>
        <taxon>eudicotyledons</taxon>
        <taxon>Gunneridae</taxon>
        <taxon>Pentapetalae</taxon>
        <taxon>Saxifragales</taxon>
        <taxon>Altingiaceae</taxon>
        <taxon>Liquidambar</taxon>
    </lineage>
</organism>
<dbReference type="Gene3D" id="1.25.10.10">
    <property type="entry name" value="Leucine-rich Repeat Variant"/>
    <property type="match status" value="1"/>
</dbReference>
<dbReference type="PANTHER" id="PTHR35549">
    <property type="entry name" value="OS04G0584500 PROTEIN"/>
    <property type="match status" value="1"/>
</dbReference>
<comment type="caution">
    <text evidence="5">The sequence shown here is derived from an EMBL/GenBank/DDBJ whole genome shotgun (WGS) entry which is preliminary data.</text>
</comment>
<proteinExistence type="predicted"/>
<protein>
    <recommendedName>
        <fullName evidence="7">E3 ubiquitin-protein ligase LIN-1</fullName>
    </recommendedName>
</protein>
<dbReference type="AlphaFoldDB" id="A0AAP0RZ60"/>
<dbReference type="Pfam" id="PF23568">
    <property type="entry name" value="ARM_LIN"/>
    <property type="match status" value="1"/>
</dbReference>
<evidence type="ECO:0008006" key="7">
    <source>
        <dbReference type="Google" id="ProtNLM"/>
    </source>
</evidence>
<dbReference type="InterPro" id="IPR011989">
    <property type="entry name" value="ARM-like"/>
</dbReference>
<keyword evidence="6" id="KW-1185">Reference proteome</keyword>
<dbReference type="InterPro" id="IPR056512">
    <property type="entry name" value="LIN_N"/>
</dbReference>
<dbReference type="InterPro" id="IPR056514">
    <property type="entry name" value="ARM_LIN_2nd"/>
</dbReference>
<dbReference type="Proteomes" id="UP001415857">
    <property type="component" value="Unassembled WGS sequence"/>
</dbReference>
<dbReference type="EMBL" id="JBBPBK010000003">
    <property type="protein sequence ID" value="KAK9287667.1"/>
    <property type="molecule type" value="Genomic_DNA"/>
</dbReference>
<feature type="domain" description="Putative E3 ubiquitin-protein ligase LIN N-terminal" evidence="2">
    <location>
        <begin position="30"/>
        <end position="182"/>
    </location>
</feature>
<dbReference type="SUPFAM" id="SSF48371">
    <property type="entry name" value="ARM repeat"/>
    <property type="match status" value="1"/>
</dbReference>
<dbReference type="PANTHER" id="PTHR35549:SF2">
    <property type="entry name" value="TRANSDUCIN_WD40 REPEAT-LIKE SUPERFAMILY PROTEIN"/>
    <property type="match status" value="1"/>
</dbReference>
<evidence type="ECO:0000313" key="5">
    <source>
        <dbReference type="EMBL" id="KAK9287667.1"/>
    </source>
</evidence>
<evidence type="ECO:0000259" key="4">
    <source>
        <dbReference type="Pfam" id="PF23654"/>
    </source>
</evidence>
<gene>
    <name evidence="5" type="ORF">L1049_016105</name>
</gene>
<evidence type="ECO:0000259" key="3">
    <source>
        <dbReference type="Pfam" id="PF23628"/>
    </source>
</evidence>